<evidence type="ECO:0000256" key="1">
    <source>
        <dbReference type="ARBA" id="ARBA00004196"/>
    </source>
</evidence>
<reference evidence="6 7" key="1">
    <citation type="submission" date="2018-10" db="EMBL/GenBank/DDBJ databases">
        <title>Butyricimonas faecalis sp. nov., isolated from human faeces and emended description of the genus Butyricimonas.</title>
        <authorList>
            <person name="Le Roy T."/>
            <person name="Van der Smissen P."/>
            <person name="Paquot A."/>
            <person name="Delzenne N."/>
            <person name="Muccioli G."/>
            <person name="Collet J.-F."/>
            <person name="Cani P.D."/>
        </authorList>
    </citation>
    <scope>NUCLEOTIDE SEQUENCE [LARGE SCALE GENOMIC DNA]</scope>
    <source>
        <strain evidence="6 7">H184</strain>
    </source>
</reference>
<keyword evidence="2" id="KW-0201">Cytochrome c-type biogenesis</keyword>
<dbReference type="InterPro" id="IPR025380">
    <property type="entry name" value="DUF4369"/>
</dbReference>
<comment type="subcellular location">
    <subcellularLocation>
        <location evidence="1">Cell envelope</location>
    </subcellularLocation>
</comment>
<dbReference type="KEGG" id="buy:D8S85_20520"/>
<dbReference type="GO" id="GO:0030313">
    <property type="term" value="C:cell envelope"/>
    <property type="evidence" value="ECO:0007669"/>
    <property type="project" value="UniProtKB-SubCell"/>
</dbReference>
<dbReference type="GO" id="GO:0017004">
    <property type="term" value="P:cytochrome complex assembly"/>
    <property type="evidence" value="ECO:0007669"/>
    <property type="project" value="UniProtKB-KW"/>
</dbReference>
<dbReference type="AlphaFoldDB" id="A0A3Q9IWP3"/>
<dbReference type="Pfam" id="PF08534">
    <property type="entry name" value="Redoxin"/>
    <property type="match status" value="1"/>
</dbReference>
<dbReference type="Gene3D" id="3.40.30.10">
    <property type="entry name" value="Glutaredoxin"/>
    <property type="match status" value="1"/>
</dbReference>
<evidence type="ECO:0000313" key="7">
    <source>
        <dbReference type="Proteomes" id="UP000270673"/>
    </source>
</evidence>
<evidence type="ECO:0000256" key="3">
    <source>
        <dbReference type="ARBA" id="ARBA00023157"/>
    </source>
</evidence>
<dbReference type="SUPFAM" id="SSF52833">
    <property type="entry name" value="Thioredoxin-like"/>
    <property type="match status" value="1"/>
</dbReference>
<evidence type="ECO:0000313" key="6">
    <source>
        <dbReference type="EMBL" id="AZS31699.1"/>
    </source>
</evidence>
<protein>
    <submittedName>
        <fullName evidence="6">AhpC/TSA family protein</fullName>
    </submittedName>
</protein>
<dbReference type="RefSeq" id="WP_106624120.1">
    <property type="nucleotide sequence ID" value="NZ_CP032819.1"/>
</dbReference>
<dbReference type="InterPro" id="IPR050553">
    <property type="entry name" value="Thioredoxin_ResA/DsbE_sf"/>
</dbReference>
<dbReference type="PROSITE" id="PS51352">
    <property type="entry name" value="THIOREDOXIN_2"/>
    <property type="match status" value="1"/>
</dbReference>
<dbReference type="PANTHER" id="PTHR42852:SF6">
    <property type="entry name" value="THIOL:DISULFIDE INTERCHANGE PROTEIN DSBE"/>
    <property type="match status" value="1"/>
</dbReference>
<gene>
    <name evidence="6" type="ORF">D8S85_20520</name>
</gene>
<evidence type="ECO:0000256" key="4">
    <source>
        <dbReference type="ARBA" id="ARBA00023284"/>
    </source>
</evidence>
<dbReference type="InterPro" id="IPR036249">
    <property type="entry name" value="Thioredoxin-like_sf"/>
</dbReference>
<dbReference type="Proteomes" id="UP000270673">
    <property type="component" value="Chromosome"/>
</dbReference>
<organism evidence="6 7">
    <name type="scientific">Butyricimonas faecalis</name>
    <dbReference type="NCBI Taxonomy" id="2093856"/>
    <lineage>
        <taxon>Bacteria</taxon>
        <taxon>Pseudomonadati</taxon>
        <taxon>Bacteroidota</taxon>
        <taxon>Bacteroidia</taxon>
        <taxon>Bacteroidales</taxon>
        <taxon>Odoribacteraceae</taxon>
        <taxon>Butyricimonas</taxon>
    </lineage>
</organism>
<dbReference type="GO" id="GO:0016491">
    <property type="term" value="F:oxidoreductase activity"/>
    <property type="evidence" value="ECO:0007669"/>
    <property type="project" value="InterPro"/>
</dbReference>
<accession>A0A3Q9IWP3</accession>
<dbReference type="PROSITE" id="PS00194">
    <property type="entry name" value="THIOREDOXIN_1"/>
    <property type="match status" value="1"/>
</dbReference>
<dbReference type="PROSITE" id="PS51257">
    <property type="entry name" value="PROKAR_LIPOPROTEIN"/>
    <property type="match status" value="1"/>
</dbReference>
<keyword evidence="4" id="KW-0676">Redox-active center</keyword>
<name>A0A3Q9IWP3_9BACT</name>
<dbReference type="InterPro" id="IPR013740">
    <property type="entry name" value="Redoxin"/>
</dbReference>
<keyword evidence="3" id="KW-1015">Disulfide bond</keyword>
<dbReference type="Pfam" id="PF14289">
    <property type="entry name" value="DUF4369"/>
    <property type="match status" value="1"/>
</dbReference>
<keyword evidence="7" id="KW-1185">Reference proteome</keyword>
<dbReference type="CDD" id="cd02966">
    <property type="entry name" value="TlpA_like_family"/>
    <property type="match status" value="1"/>
</dbReference>
<dbReference type="OrthoDB" id="9794348at2"/>
<evidence type="ECO:0000256" key="2">
    <source>
        <dbReference type="ARBA" id="ARBA00022748"/>
    </source>
</evidence>
<sequence length="381" mass="42855">MMKVIILLGIVALLAGCNSIQKDEFVITGTISSYPKEILICAYQKDGNFVLDTIRVENGKLSYRKKLQEPIVASLVSRDPHNIIPSGMGVVPGPSVTLFMEPGTKLEISMDNTRWPELQWKGGAWNNDLMKLYVKTLPLEYEMFELLHRSYASGITEDEQVALGEQRMALAEKEKEEKISFIKGNPSSYAAMYFLNGMRNDFTLKDYVAIFATFDQSLREMPLGKEMQGAIDIALRTEVGATAPNFEKVDKEGNTIRLSDYRGKYVLLDFWGSWCGPCRDSHPHLKKVEAKYRDKGLVVINIATENGSKAREMWLQAIEEDGMTWTQILNNEGKDKCDVVKDYAITAFPTKVLIDDKGKIVVRAVGESEPIDAKLQEVFGE</sequence>
<dbReference type="InterPro" id="IPR013766">
    <property type="entry name" value="Thioredoxin_domain"/>
</dbReference>
<evidence type="ECO:0000259" key="5">
    <source>
        <dbReference type="PROSITE" id="PS51352"/>
    </source>
</evidence>
<dbReference type="PANTHER" id="PTHR42852">
    <property type="entry name" value="THIOL:DISULFIDE INTERCHANGE PROTEIN DSBE"/>
    <property type="match status" value="1"/>
</dbReference>
<dbReference type="InterPro" id="IPR017937">
    <property type="entry name" value="Thioredoxin_CS"/>
</dbReference>
<feature type="domain" description="Thioredoxin" evidence="5">
    <location>
        <begin position="237"/>
        <end position="381"/>
    </location>
</feature>
<proteinExistence type="predicted"/>
<dbReference type="EMBL" id="CP032819">
    <property type="protein sequence ID" value="AZS31699.1"/>
    <property type="molecule type" value="Genomic_DNA"/>
</dbReference>